<dbReference type="GO" id="GO:0016491">
    <property type="term" value="F:oxidoreductase activity"/>
    <property type="evidence" value="ECO:0007669"/>
    <property type="project" value="UniProtKB-KW"/>
</dbReference>
<dbReference type="KEGG" id="celz:E5225_09920"/>
<evidence type="ECO:0000256" key="6">
    <source>
        <dbReference type="ARBA" id="ARBA00023002"/>
    </source>
</evidence>
<proteinExistence type="predicted"/>
<feature type="transmembrane region" description="Helical" evidence="13">
    <location>
        <begin position="87"/>
        <end position="105"/>
    </location>
</feature>
<evidence type="ECO:0000256" key="13">
    <source>
        <dbReference type="SAM" id="Phobius"/>
    </source>
</evidence>
<protein>
    <submittedName>
        <fullName evidence="14">Cytochrome oxidase assembly protein</fullName>
    </submittedName>
</protein>
<keyword evidence="8" id="KW-0350">Heme biosynthesis</keyword>
<evidence type="ECO:0000256" key="10">
    <source>
        <dbReference type="ARBA" id="ARBA00023157"/>
    </source>
</evidence>
<dbReference type="InterPro" id="IPR050450">
    <property type="entry name" value="COX15/CtaA_HemeA_synthase"/>
</dbReference>
<dbReference type="GO" id="GO:0046872">
    <property type="term" value="F:metal ion binding"/>
    <property type="evidence" value="ECO:0007669"/>
    <property type="project" value="UniProtKB-KW"/>
</dbReference>
<feature type="transmembrane region" description="Helical" evidence="13">
    <location>
        <begin position="289"/>
        <end position="308"/>
    </location>
</feature>
<feature type="region of interest" description="Disordered" evidence="12">
    <location>
        <begin position="254"/>
        <end position="276"/>
    </location>
</feature>
<comment type="pathway">
    <text evidence="11">Porphyrin-containing compound metabolism.</text>
</comment>
<keyword evidence="10" id="KW-1015">Disulfide bond</keyword>
<sequence length="354" mass="36125">MSTTSTTSPVAPPSPSLLQRLRPRWTVPAVVANLVAQVVIVVTGGAVRLTGSGLGCSTWPQCEPGQFAPVFHEAMSVHTAVEFGNRTLTGLLVVLSAAVALLAGLDRSRSRSYRAWAWAPFAGVALQAVIGGITVLVHLHPAVVGSHFLISMALVAVSAWLLVRTREGDGAPVAAVDRTTRVLAAVLGAIGAVVLVLGVVVTGAGPHSGDEEVGYRFAVDPYAVARVHALSVWAFVAVLVVLLVRVARAGRASAAPAYPSPDGTVQPARGTAPVHPHAPADALGRVRRAGLALLVVTLAQGGIGYVQLFTGLPIALVNLHMFGAAVLTAALALVLGTLRVRGAPASALPATAPA</sequence>
<dbReference type="EMBL" id="CP039291">
    <property type="protein sequence ID" value="QCB93831.1"/>
    <property type="molecule type" value="Genomic_DNA"/>
</dbReference>
<keyword evidence="3 13" id="KW-0812">Transmembrane</keyword>
<dbReference type="OrthoDB" id="5241540at2"/>
<keyword evidence="15" id="KW-1185">Reference proteome</keyword>
<gene>
    <name evidence="14" type="ORF">E5225_09920</name>
</gene>
<feature type="transmembrane region" description="Helical" evidence="13">
    <location>
        <begin position="25"/>
        <end position="47"/>
    </location>
</feature>
<evidence type="ECO:0000256" key="3">
    <source>
        <dbReference type="ARBA" id="ARBA00022692"/>
    </source>
</evidence>
<feature type="transmembrane region" description="Helical" evidence="13">
    <location>
        <begin position="117"/>
        <end position="137"/>
    </location>
</feature>
<keyword evidence="9 13" id="KW-0472">Membrane</keyword>
<keyword evidence="2" id="KW-1003">Cell membrane</keyword>
<evidence type="ECO:0000313" key="15">
    <source>
        <dbReference type="Proteomes" id="UP000296469"/>
    </source>
</evidence>
<evidence type="ECO:0000256" key="1">
    <source>
        <dbReference type="ARBA" id="ARBA00004141"/>
    </source>
</evidence>
<feature type="transmembrane region" description="Helical" evidence="13">
    <location>
        <begin position="314"/>
        <end position="338"/>
    </location>
</feature>
<reference evidence="14 15" key="1">
    <citation type="submission" date="2019-04" db="EMBL/GenBank/DDBJ databases">
        <title>Isolation and identification of Cellulomonas shaoxiangyii sp. Nov. isolated from feces of the Tibetan antelopes (Pantholops hodgsonii) in the Qinghai-Tibet plateau of China.</title>
        <authorList>
            <person name="Tian Z."/>
        </authorList>
    </citation>
    <scope>NUCLEOTIDE SEQUENCE [LARGE SCALE GENOMIC DNA]</scope>
    <source>
        <strain evidence="14 15">Z28</strain>
    </source>
</reference>
<dbReference type="RefSeq" id="WP_135973847.1">
    <property type="nucleotide sequence ID" value="NZ_CP039291.1"/>
</dbReference>
<feature type="transmembrane region" description="Helical" evidence="13">
    <location>
        <begin position="183"/>
        <end position="205"/>
    </location>
</feature>
<evidence type="ECO:0000256" key="11">
    <source>
        <dbReference type="ARBA" id="ARBA00023444"/>
    </source>
</evidence>
<dbReference type="Pfam" id="PF02628">
    <property type="entry name" value="COX15-CtaA"/>
    <property type="match status" value="1"/>
</dbReference>
<evidence type="ECO:0000313" key="14">
    <source>
        <dbReference type="EMBL" id="QCB93831.1"/>
    </source>
</evidence>
<dbReference type="GO" id="GO:0006784">
    <property type="term" value="P:heme A biosynthetic process"/>
    <property type="evidence" value="ECO:0007669"/>
    <property type="project" value="InterPro"/>
</dbReference>
<dbReference type="InterPro" id="IPR003780">
    <property type="entry name" value="COX15/CtaA_fam"/>
</dbReference>
<keyword evidence="5 13" id="KW-1133">Transmembrane helix</keyword>
<evidence type="ECO:0000256" key="12">
    <source>
        <dbReference type="SAM" id="MobiDB-lite"/>
    </source>
</evidence>
<keyword evidence="6" id="KW-0560">Oxidoreductase</keyword>
<feature type="transmembrane region" description="Helical" evidence="13">
    <location>
        <begin position="225"/>
        <end position="244"/>
    </location>
</feature>
<feature type="transmembrane region" description="Helical" evidence="13">
    <location>
        <begin position="143"/>
        <end position="163"/>
    </location>
</feature>
<keyword evidence="4" id="KW-0479">Metal-binding</keyword>
<evidence type="ECO:0000256" key="9">
    <source>
        <dbReference type="ARBA" id="ARBA00023136"/>
    </source>
</evidence>
<evidence type="ECO:0000256" key="5">
    <source>
        <dbReference type="ARBA" id="ARBA00022989"/>
    </source>
</evidence>
<dbReference type="AlphaFoldDB" id="A0A4P7SJ49"/>
<evidence type="ECO:0000256" key="7">
    <source>
        <dbReference type="ARBA" id="ARBA00023004"/>
    </source>
</evidence>
<evidence type="ECO:0000256" key="4">
    <source>
        <dbReference type="ARBA" id="ARBA00022723"/>
    </source>
</evidence>
<comment type="subcellular location">
    <subcellularLocation>
        <location evidence="1">Membrane</location>
        <topology evidence="1">Multi-pass membrane protein</topology>
    </subcellularLocation>
</comment>
<accession>A0A4P7SJ49</accession>
<name>A0A4P7SJ49_9CELL</name>
<evidence type="ECO:0000256" key="8">
    <source>
        <dbReference type="ARBA" id="ARBA00023133"/>
    </source>
</evidence>
<organism evidence="14 15">
    <name type="scientific">Cellulomonas shaoxiangyii</name>
    <dbReference type="NCBI Taxonomy" id="2566013"/>
    <lineage>
        <taxon>Bacteria</taxon>
        <taxon>Bacillati</taxon>
        <taxon>Actinomycetota</taxon>
        <taxon>Actinomycetes</taxon>
        <taxon>Micrococcales</taxon>
        <taxon>Cellulomonadaceae</taxon>
        <taxon>Cellulomonas</taxon>
    </lineage>
</organism>
<dbReference type="PANTHER" id="PTHR35457:SF1">
    <property type="entry name" value="HEME A SYNTHASE"/>
    <property type="match status" value="1"/>
</dbReference>
<keyword evidence="7" id="KW-0408">Iron</keyword>
<dbReference type="GO" id="GO:0016020">
    <property type="term" value="C:membrane"/>
    <property type="evidence" value="ECO:0007669"/>
    <property type="project" value="UniProtKB-SubCell"/>
</dbReference>
<dbReference type="Proteomes" id="UP000296469">
    <property type="component" value="Chromosome"/>
</dbReference>
<evidence type="ECO:0000256" key="2">
    <source>
        <dbReference type="ARBA" id="ARBA00022475"/>
    </source>
</evidence>
<dbReference type="PANTHER" id="PTHR35457">
    <property type="entry name" value="HEME A SYNTHASE"/>
    <property type="match status" value="1"/>
</dbReference>